<evidence type="ECO:0000256" key="4">
    <source>
        <dbReference type="ARBA" id="ARBA00022833"/>
    </source>
</evidence>
<dbReference type="PROSITE" id="PS51293">
    <property type="entry name" value="SANT"/>
    <property type="match status" value="2"/>
</dbReference>
<dbReference type="GO" id="GO:0003714">
    <property type="term" value="F:transcription corepressor activity"/>
    <property type="evidence" value="ECO:0007669"/>
    <property type="project" value="TreeGrafter"/>
</dbReference>
<protein>
    <recommendedName>
        <fullName evidence="16">REST corepressor</fullName>
    </recommendedName>
</protein>
<accession>A0A9Q0RL77</accession>
<dbReference type="InterPro" id="IPR000949">
    <property type="entry name" value="ELM2_dom"/>
</dbReference>
<dbReference type="Proteomes" id="UP001142055">
    <property type="component" value="Chromosome 3"/>
</dbReference>
<feature type="compositionally biased region" description="Polar residues" evidence="10">
    <location>
        <begin position="8"/>
        <end position="20"/>
    </location>
</feature>
<comment type="caution">
    <text evidence="14">The sequence shown here is derived from an EMBL/GenBank/DDBJ whole genome shotgun (WGS) entry which is preliminary data.</text>
</comment>
<dbReference type="Pfam" id="PF00249">
    <property type="entry name" value="Myb_DNA-binding"/>
    <property type="match status" value="1"/>
</dbReference>
<keyword evidence="4" id="KW-0862">Zinc</keyword>
<dbReference type="Gene3D" id="4.10.1240.50">
    <property type="match status" value="1"/>
</dbReference>
<dbReference type="PROSITE" id="PS51156">
    <property type="entry name" value="ELM2"/>
    <property type="match status" value="1"/>
</dbReference>
<evidence type="ECO:0000256" key="1">
    <source>
        <dbReference type="ARBA" id="ARBA00004123"/>
    </source>
</evidence>
<proteinExistence type="predicted"/>
<dbReference type="Gene3D" id="1.10.10.60">
    <property type="entry name" value="Homeodomain-like"/>
    <property type="match status" value="1"/>
</dbReference>
<dbReference type="SUPFAM" id="SSF46689">
    <property type="entry name" value="Homeodomain-like"/>
    <property type="match status" value="2"/>
</dbReference>
<dbReference type="InterPro" id="IPR017930">
    <property type="entry name" value="Myb_dom"/>
</dbReference>
<evidence type="ECO:0008006" key="16">
    <source>
        <dbReference type="Google" id="ProtNLM"/>
    </source>
</evidence>
<keyword evidence="15" id="KW-1185">Reference proteome</keyword>
<keyword evidence="3" id="KW-0863">Zinc-finger</keyword>
<feature type="region of interest" description="Disordered" evidence="10">
    <location>
        <begin position="191"/>
        <end position="232"/>
    </location>
</feature>
<dbReference type="GO" id="GO:0005667">
    <property type="term" value="C:transcription regulator complex"/>
    <property type="evidence" value="ECO:0007669"/>
    <property type="project" value="TreeGrafter"/>
</dbReference>
<keyword evidence="6" id="KW-0238">DNA-binding</keyword>
<evidence type="ECO:0000256" key="5">
    <source>
        <dbReference type="ARBA" id="ARBA00023015"/>
    </source>
</evidence>
<feature type="domain" description="SANT" evidence="12">
    <location>
        <begin position="134"/>
        <end position="185"/>
    </location>
</feature>
<gene>
    <name evidence="14" type="ORF">RDWZM_009641</name>
</gene>
<feature type="domain" description="SANT" evidence="12">
    <location>
        <begin position="372"/>
        <end position="425"/>
    </location>
</feature>
<feature type="domain" description="HTH myb-type" evidence="13">
    <location>
        <begin position="369"/>
        <end position="423"/>
    </location>
</feature>
<keyword evidence="9" id="KW-0175">Coiled coil</keyword>
<dbReference type="GO" id="GO:0003677">
    <property type="term" value="F:DNA binding"/>
    <property type="evidence" value="ECO:0007669"/>
    <property type="project" value="UniProtKB-KW"/>
</dbReference>
<keyword evidence="8" id="KW-0539">Nucleus</keyword>
<evidence type="ECO:0000313" key="14">
    <source>
        <dbReference type="EMBL" id="KAJ6218484.1"/>
    </source>
</evidence>
<evidence type="ECO:0000256" key="2">
    <source>
        <dbReference type="ARBA" id="ARBA00022723"/>
    </source>
</evidence>
<name>A0A9Q0RL77_BLOTA</name>
<dbReference type="OMA" id="NCGIACH"/>
<evidence type="ECO:0000256" key="6">
    <source>
        <dbReference type="ARBA" id="ARBA00023125"/>
    </source>
</evidence>
<reference evidence="14" key="1">
    <citation type="submission" date="2022-12" db="EMBL/GenBank/DDBJ databases">
        <title>Genome assemblies of Blomia tropicalis.</title>
        <authorList>
            <person name="Cui Y."/>
        </authorList>
    </citation>
    <scope>NUCLEOTIDE SEQUENCE</scope>
    <source>
        <tissue evidence="14">Adult mites</tissue>
    </source>
</reference>
<dbReference type="FunFam" id="4.10.1240.50:FF:000002">
    <property type="entry name" value="REST corepressor isoform X1"/>
    <property type="match status" value="1"/>
</dbReference>
<dbReference type="CDD" id="cd00167">
    <property type="entry name" value="SANT"/>
    <property type="match status" value="1"/>
</dbReference>
<keyword evidence="2" id="KW-0479">Metal-binding</keyword>
<dbReference type="PANTHER" id="PTHR16089:SF28">
    <property type="entry name" value="REST COREPRESSOR"/>
    <property type="match status" value="1"/>
</dbReference>
<dbReference type="FunFam" id="1.10.10.60:FF:000012">
    <property type="entry name" value="Metastasis-associated 1 family, member 3"/>
    <property type="match status" value="1"/>
</dbReference>
<comment type="subcellular location">
    <subcellularLocation>
        <location evidence="1">Nucleus</location>
    </subcellularLocation>
</comment>
<dbReference type="EMBL" id="JAPWDV010000003">
    <property type="protein sequence ID" value="KAJ6218484.1"/>
    <property type="molecule type" value="Genomic_DNA"/>
</dbReference>
<evidence type="ECO:0000256" key="10">
    <source>
        <dbReference type="SAM" id="MobiDB-lite"/>
    </source>
</evidence>
<dbReference type="Gene3D" id="1.20.58.1880">
    <property type="match status" value="1"/>
</dbReference>
<dbReference type="SMART" id="SM00717">
    <property type="entry name" value="SANT"/>
    <property type="match status" value="2"/>
</dbReference>
<evidence type="ECO:0000313" key="15">
    <source>
        <dbReference type="Proteomes" id="UP001142055"/>
    </source>
</evidence>
<dbReference type="GO" id="GO:0008270">
    <property type="term" value="F:zinc ion binding"/>
    <property type="evidence" value="ECO:0007669"/>
    <property type="project" value="UniProtKB-KW"/>
</dbReference>
<feature type="coiled-coil region" evidence="9">
    <location>
        <begin position="329"/>
        <end position="356"/>
    </location>
</feature>
<dbReference type="PANTHER" id="PTHR16089">
    <property type="entry name" value="REST COREPRESSOR COREST PROTEIN-RELATED"/>
    <property type="match status" value="1"/>
</dbReference>
<evidence type="ECO:0000256" key="3">
    <source>
        <dbReference type="ARBA" id="ARBA00022771"/>
    </source>
</evidence>
<dbReference type="Pfam" id="PF01448">
    <property type="entry name" value="ELM2"/>
    <property type="match status" value="1"/>
</dbReference>
<evidence type="ECO:0000256" key="9">
    <source>
        <dbReference type="SAM" id="Coils"/>
    </source>
</evidence>
<dbReference type="PROSITE" id="PS51294">
    <property type="entry name" value="HTH_MYB"/>
    <property type="match status" value="1"/>
</dbReference>
<evidence type="ECO:0000256" key="8">
    <source>
        <dbReference type="ARBA" id="ARBA00023242"/>
    </source>
</evidence>
<feature type="compositionally biased region" description="Low complexity" evidence="10">
    <location>
        <begin position="21"/>
        <end position="49"/>
    </location>
</feature>
<dbReference type="InterPro" id="IPR051066">
    <property type="entry name" value="Trans_reg/Corepressor"/>
</dbReference>
<keyword evidence="7" id="KW-0804">Transcription</keyword>
<dbReference type="GO" id="GO:0000118">
    <property type="term" value="C:histone deacetylase complex"/>
    <property type="evidence" value="ECO:0007669"/>
    <property type="project" value="TreeGrafter"/>
</dbReference>
<evidence type="ECO:0000256" key="7">
    <source>
        <dbReference type="ARBA" id="ARBA00023163"/>
    </source>
</evidence>
<feature type="region of interest" description="Disordered" evidence="10">
    <location>
        <begin position="1"/>
        <end position="53"/>
    </location>
</feature>
<feature type="domain" description="ELM2" evidence="11">
    <location>
        <begin position="49"/>
        <end position="133"/>
    </location>
</feature>
<keyword evidence="5" id="KW-0805">Transcription regulation</keyword>
<organism evidence="14 15">
    <name type="scientific">Blomia tropicalis</name>
    <name type="common">Mite</name>
    <dbReference type="NCBI Taxonomy" id="40697"/>
    <lineage>
        <taxon>Eukaryota</taxon>
        <taxon>Metazoa</taxon>
        <taxon>Ecdysozoa</taxon>
        <taxon>Arthropoda</taxon>
        <taxon>Chelicerata</taxon>
        <taxon>Arachnida</taxon>
        <taxon>Acari</taxon>
        <taxon>Acariformes</taxon>
        <taxon>Sarcoptiformes</taxon>
        <taxon>Astigmata</taxon>
        <taxon>Glycyphagoidea</taxon>
        <taxon>Echimyopodidae</taxon>
        <taxon>Blomia</taxon>
    </lineage>
</organism>
<dbReference type="GO" id="GO:0006357">
    <property type="term" value="P:regulation of transcription by RNA polymerase II"/>
    <property type="evidence" value="ECO:0007669"/>
    <property type="project" value="TreeGrafter"/>
</dbReference>
<dbReference type="AlphaFoldDB" id="A0A9Q0RL77"/>
<sequence length="455" mass="51781">MVIAEQNEACTSGKSSTRTLNMSNSAHSSSTNGSCSSDVNSDSDSEPSNGVRVGTDYQAEIPDFFRQKPAPENYDEKALLVWTPNNEIEEDKLADYITIACEKYNYNAEQALGVLFWHKFNLECALSDLPNFVPFPDEWSMEDKALFEQAYQFYNKNFIKIHTLLPDKKVSSLVKFYYTWKKTKSKSSYLDRQVKKGSQTKDDSTTDSATNDVMADSDPEYEPNNGVSSHKSQSKECILCKNRTGTHFYNSKMGLLCTKCYNSKRKDGSLKSTANLVVDSNARHTNKVDAQKMELISKLSPDLTTMLADIDILNEVAKERQLPIKSKVISSLDNEIEEMTKKYKNLKQVNAAKKAAINESPDYPLLNQNNNRIISRWNDTEILLLTHAVRDFGKDFKTIAEILGNKTDIQIKNYFLQNLDKLTDVLNEFNEENDFEKERTVYEDVEDSRNGNKSK</sequence>
<evidence type="ECO:0000259" key="12">
    <source>
        <dbReference type="PROSITE" id="PS51293"/>
    </source>
</evidence>
<dbReference type="InterPro" id="IPR009057">
    <property type="entry name" value="Homeodomain-like_sf"/>
</dbReference>
<dbReference type="InterPro" id="IPR017884">
    <property type="entry name" value="SANT_dom"/>
</dbReference>
<evidence type="ECO:0000259" key="11">
    <source>
        <dbReference type="PROSITE" id="PS51156"/>
    </source>
</evidence>
<dbReference type="SMART" id="SM01189">
    <property type="entry name" value="ELM2"/>
    <property type="match status" value="1"/>
</dbReference>
<dbReference type="InterPro" id="IPR001005">
    <property type="entry name" value="SANT/Myb"/>
</dbReference>
<evidence type="ECO:0000259" key="13">
    <source>
        <dbReference type="PROSITE" id="PS51294"/>
    </source>
</evidence>